<dbReference type="EMBL" id="ASHM01030379">
    <property type="protein sequence ID" value="PNX76277.1"/>
    <property type="molecule type" value="Genomic_DNA"/>
</dbReference>
<evidence type="ECO:0000256" key="2">
    <source>
        <dbReference type="ARBA" id="ARBA00022840"/>
    </source>
</evidence>
<gene>
    <name evidence="3" type="ORF">L195_g032222</name>
</gene>
<dbReference type="Gene3D" id="2.60.34.10">
    <property type="entry name" value="Substrate Binding Domain Of DNAk, Chain A, domain 1"/>
    <property type="match status" value="1"/>
</dbReference>
<reference evidence="3 4" key="1">
    <citation type="journal article" date="2014" name="Am. J. Bot.">
        <title>Genome assembly and annotation for red clover (Trifolium pratense; Fabaceae).</title>
        <authorList>
            <person name="Istvanek J."/>
            <person name="Jaros M."/>
            <person name="Krenek A."/>
            <person name="Repkova J."/>
        </authorList>
    </citation>
    <scope>NUCLEOTIDE SEQUENCE [LARGE SCALE GENOMIC DNA]</scope>
    <source>
        <strain evidence="4">cv. Tatra</strain>
        <tissue evidence="3">Young leaves</tissue>
    </source>
</reference>
<reference evidence="3 4" key="2">
    <citation type="journal article" date="2017" name="Front. Plant Sci.">
        <title>Gene Classification and Mining of Molecular Markers Useful in Red Clover (Trifolium pratense) Breeding.</title>
        <authorList>
            <person name="Istvanek J."/>
            <person name="Dluhosova J."/>
            <person name="Dluhos P."/>
            <person name="Patkova L."/>
            <person name="Nedelnik J."/>
            <person name="Repkova J."/>
        </authorList>
    </citation>
    <scope>NUCLEOTIDE SEQUENCE [LARGE SCALE GENOMIC DNA]</scope>
    <source>
        <strain evidence="4">cv. Tatra</strain>
        <tissue evidence="3">Young leaves</tissue>
    </source>
</reference>
<name>A0A2K3LCM8_TRIPR</name>
<accession>A0A2K3LCM8</accession>
<keyword evidence="2" id="KW-0067">ATP-binding</keyword>
<dbReference type="GO" id="GO:0005524">
    <property type="term" value="F:ATP binding"/>
    <property type="evidence" value="ECO:0007669"/>
    <property type="project" value="UniProtKB-KW"/>
</dbReference>
<sequence length="201" mass="22578">MEVVIPRNTTIPVKKTSYCQTTKDNQSTASIEVYEGERAIASENNLLGSFKLSGLSPALRGHPMCVCFSVDENGILTVSAKEVSTGIMNEIIITNYKERLSAAEIKELIQEADNYRAEDEKFQQMAKVKSALDFCVYKIESALKKQNINFKLSTPENKKINVAIRMAKKLLDENDLHEVDLLEDHLENLESMFEDITAKIG</sequence>
<dbReference type="SUPFAM" id="SSF100934">
    <property type="entry name" value="Heat shock protein 70kD (HSP70), C-terminal subdomain"/>
    <property type="match status" value="1"/>
</dbReference>
<evidence type="ECO:0000313" key="4">
    <source>
        <dbReference type="Proteomes" id="UP000236291"/>
    </source>
</evidence>
<comment type="caution">
    <text evidence="3">The sequence shown here is derived from an EMBL/GenBank/DDBJ whole genome shotgun (WGS) entry which is preliminary data.</text>
</comment>
<dbReference type="AlphaFoldDB" id="A0A2K3LCM8"/>
<dbReference type="Proteomes" id="UP000236291">
    <property type="component" value="Unassembled WGS sequence"/>
</dbReference>
<proteinExistence type="predicted"/>
<dbReference type="SUPFAM" id="SSF100920">
    <property type="entry name" value="Heat shock protein 70kD (HSP70), peptide-binding domain"/>
    <property type="match status" value="1"/>
</dbReference>
<dbReference type="InterPro" id="IPR029048">
    <property type="entry name" value="HSP70_C_sf"/>
</dbReference>
<dbReference type="ExpressionAtlas" id="A0A2K3LCM8">
    <property type="expression patterns" value="baseline"/>
</dbReference>
<dbReference type="InterPro" id="IPR013126">
    <property type="entry name" value="Hsp_70_fam"/>
</dbReference>
<keyword evidence="1" id="KW-0547">Nucleotide-binding</keyword>
<dbReference type="GO" id="GO:0140662">
    <property type="term" value="F:ATP-dependent protein folding chaperone"/>
    <property type="evidence" value="ECO:0007669"/>
    <property type="project" value="InterPro"/>
</dbReference>
<dbReference type="Gene3D" id="1.20.1270.10">
    <property type="match status" value="1"/>
</dbReference>
<dbReference type="Pfam" id="PF00012">
    <property type="entry name" value="HSP70"/>
    <property type="match status" value="1"/>
</dbReference>
<dbReference type="InterPro" id="IPR029047">
    <property type="entry name" value="HSP70_peptide-bd_sf"/>
</dbReference>
<evidence type="ECO:0000256" key="1">
    <source>
        <dbReference type="ARBA" id="ARBA00022741"/>
    </source>
</evidence>
<protein>
    <submittedName>
        <fullName evidence="3">Heat shock protein 70 kDa</fullName>
    </submittedName>
</protein>
<keyword evidence="3" id="KW-0346">Stress response</keyword>
<organism evidence="3 4">
    <name type="scientific">Trifolium pratense</name>
    <name type="common">Red clover</name>
    <dbReference type="NCBI Taxonomy" id="57577"/>
    <lineage>
        <taxon>Eukaryota</taxon>
        <taxon>Viridiplantae</taxon>
        <taxon>Streptophyta</taxon>
        <taxon>Embryophyta</taxon>
        <taxon>Tracheophyta</taxon>
        <taxon>Spermatophyta</taxon>
        <taxon>Magnoliopsida</taxon>
        <taxon>eudicotyledons</taxon>
        <taxon>Gunneridae</taxon>
        <taxon>Pentapetalae</taxon>
        <taxon>rosids</taxon>
        <taxon>fabids</taxon>
        <taxon>Fabales</taxon>
        <taxon>Fabaceae</taxon>
        <taxon>Papilionoideae</taxon>
        <taxon>50 kb inversion clade</taxon>
        <taxon>NPAAA clade</taxon>
        <taxon>Hologalegina</taxon>
        <taxon>IRL clade</taxon>
        <taxon>Trifolieae</taxon>
        <taxon>Trifolium</taxon>
    </lineage>
</organism>
<evidence type="ECO:0000313" key="3">
    <source>
        <dbReference type="EMBL" id="PNX76277.1"/>
    </source>
</evidence>
<dbReference type="PANTHER" id="PTHR19375">
    <property type="entry name" value="HEAT SHOCK PROTEIN 70KDA"/>
    <property type="match status" value="1"/>
</dbReference>
<dbReference type="STRING" id="57577.A0A2K3LCM8"/>